<dbReference type="AlphaFoldDB" id="A0A0D2MXH9"/>
<evidence type="ECO:0000256" key="8">
    <source>
        <dbReference type="PROSITE-ProRule" id="PRU00282"/>
    </source>
</evidence>
<dbReference type="Gene3D" id="1.50.40.10">
    <property type="entry name" value="Mitochondrial carrier domain"/>
    <property type="match status" value="2"/>
</dbReference>
<organism evidence="10 11">
    <name type="scientific">Hypholoma sublateritium (strain FD-334 SS-4)</name>
    <dbReference type="NCBI Taxonomy" id="945553"/>
    <lineage>
        <taxon>Eukaryota</taxon>
        <taxon>Fungi</taxon>
        <taxon>Dikarya</taxon>
        <taxon>Basidiomycota</taxon>
        <taxon>Agaricomycotina</taxon>
        <taxon>Agaricomycetes</taxon>
        <taxon>Agaricomycetidae</taxon>
        <taxon>Agaricales</taxon>
        <taxon>Agaricineae</taxon>
        <taxon>Strophariaceae</taxon>
        <taxon>Hypholoma</taxon>
    </lineage>
</organism>
<keyword evidence="11" id="KW-1185">Reference proteome</keyword>
<dbReference type="Proteomes" id="UP000054270">
    <property type="component" value="Unassembled WGS sequence"/>
</dbReference>
<gene>
    <name evidence="10" type="ORF">HYPSUDRAFT_82352</name>
</gene>
<evidence type="ECO:0000313" key="10">
    <source>
        <dbReference type="EMBL" id="KJA28773.1"/>
    </source>
</evidence>
<reference evidence="11" key="1">
    <citation type="submission" date="2014-04" db="EMBL/GenBank/DDBJ databases">
        <title>Evolutionary Origins and Diversification of the Mycorrhizal Mutualists.</title>
        <authorList>
            <consortium name="DOE Joint Genome Institute"/>
            <consortium name="Mycorrhizal Genomics Consortium"/>
            <person name="Kohler A."/>
            <person name="Kuo A."/>
            <person name="Nagy L.G."/>
            <person name="Floudas D."/>
            <person name="Copeland A."/>
            <person name="Barry K.W."/>
            <person name="Cichocki N."/>
            <person name="Veneault-Fourrey C."/>
            <person name="LaButti K."/>
            <person name="Lindquist E.A."/>
            <person name="Lipzen A."/>
            <person name="Lundell T."/>
            <person name="Morin E."/>
            <person name="Murat C."/>
            <person name="Riley R."/>
            <person name="Ohm R."/>
            <person name="Sun H."/>
            <person name="Tunlid A."/>
            <person name="Henrissat B."/>
            <person name="Grigoriev I.V."/>
            <person name="Hibbett D.S."/>
            <person name="Martin F."/>
        </authorList>
    </citation>
    <scope>NUCLEOTIDE SEQUENCE [LARGE SCALE GENOMIC DNA]</scope>
    <source>
        <strain evidence="11">FD-334 SS-4</strain>
    </source>
</reference>
<name>A0A0D2MXH9_HYPSF</name>
<dbReference type="PANTHER" id="PTHR45939:SF2">
    <property type="entry name" value="CARRIER PROTEIN, PUTATIVE (AFU_ORTHOLOGUE AFUA_2G13870)-RELATED"/>
    <property type="match status" value="1"/>
</dbReference>
<accession>A0A0D2MXH9</accession>
<evidence type="ECO:0000256" key="2">
    <source>
        <dbReference type="ARBA" id="ARBA00006375"/>
    </source>
</evidence>
<dbReference type="GO" id="GO:0016020">
    <property type="term" value="C:membrane"/>
    <property type="evidence" value="ECO:0007669"/>
    <property type="project" value="UniProtKB-SubCell"/>
</dbReference>
<dbReference type="STRING" id="945553.A0A0D2MXH9"/>
<evidence type="ECO:0000256" key="7">
    <source>
        <dbReference type="ARBA" id="ARBA00023136"/>
    </source>
</evidence>
<evidence type="ECO:0000256" key="3">
    <source>
        <dbReference type="ARBA" id="ARBA00022448"/>
    </source>
</evidence>
<comment type="subcellular location">
    <subcellularLocation>
        <location evidence="1">Membrane</location>
        <topology evidence="1">Multi-pass membrane protein</topology>
    </subcellularLocation>
</comment>
<protein>
    <recommendedName>
        <fullName evidence="12">Mitochondrial carrier</fullName>
    </recommendedName>
</protein>
<keyword evidence="5" id="KW-0677">Repeat</keyword>
<dbReference type="Pfam" id="PF00153">
    <property type="entry name" value="Mito_carr"/>
    <property type="match status" value="2"/>
</dbReference>
<evidence type="ECO:0008006" key="12">
    <source>
        <dbReference type="Google" id="ProtNLM"/>
    </source>
</evidence>
<dbReference type="GO" id="GO:0015217">
    <property type="term" value="F:ADP transmembrane transporter activity"/>
    <property type="evidence" value="ECO:0007669"/>
    <property type="project" value="TreeGrafter"/>
</dbReference>
<proteinExistence type="inferred from homology"/>
<dbReference type="EMBL" id="KN817520">
    <property type="protein sequence ID" value="KJA28773.1"/>
    <property type="molecule type" value="Genomic_DNA"/>
</dbReference>
<dbReference type="InterPro" id="IPR052217">
    <property type="entry name" value="Mito/Peroxisomal_Carrier"/>
</dbReference>
<dbReference type="PROSITE" id="PS50920">
    <property type="entry name" value="SOLCAR"/>
    <property type="match status" value="2"/>
</dbReference>
<feature type="repeat" description="Solcar" evidence="8">
    <location>
        <begin position="117"/>
        <end position="217"/>
    </location>
</feature>
<evidence type="ECO:0000256" key="6">
    <source>
        <dbReference type="ARBA" id="ARBA00022989"/>
    </source>
</evidence>
<evidence type="ECO:0000256" key="5">
    <source>
        <dbReference type="ARBA" id="ARBA00022737"/>
    </source>
</evidence>
<feature type="repeat" description="Solcar" evidence="8">
    <location>
        <begin position="5"/>
        <end position="96"/>
    </location>
</feature>
<dbReference type="SUPFAM" id="SSF103506">
    <property type="entry name" value="Mitochondrial carrier"/>
    <property type="match status" value="1"/>
</dbReference>
<keyword evidence="4 8" id="KW-0812">Transmembrane</keyword>
<dbReference type="OrthoDB" id="18574at2759"/>
<evidence type="ECO:0000313" key="11">
    <source>
        <dbReference type="Proteomes" id="UP000054270"/>
    </source>
</evidence>
<dbReference type="OMA" id="FYNYLRP"/>
<evidence type="ECO:0000256" key="4">
    <source>
        <dbReference type="ARBA" id="ARBA00022692"/>
    </source>
</evidence>
<dbReference type="InterPro" id="IPR023395">
    <property type="entry name" value="MCP_dom_sf"/>
</dbReference>
<dbReference type="PANTHER" id="PTHR45939">
    <property type="entry name" value="PEROXISOMAL MEMBRANE PROTEIN PMP34-RELATED"/>
    <property type="match status" value="1"/>
</dbReference>
<evidence type="ECO:0000256" key="9">
    <source>
        <dbReference type="RuleBase" id="RU000488"/>
    </source>
</evidence>
<evidence type="ECO:0000256" key="1">
    <source>
        <dbReference type="ARBA" id="ARBA00004141"/>
    </source>
</evidence>
<keyword evidence="3 9" id="KW-0813">Transport</keyword>
<sequence length="368" mass="40322">MTSTLPPLVQAFSGAIGSAFANGLTYPLDLVTTRLQLDSPERSKSRGGAVGGLHLLAYIIKRHGVGALYDGLWADTCATLLSNFFYFYIYSFLRMLSVKNLIPFTSRGSQSSKSHKPTLMEELVIGFIAGVASRAVSTPLNIITLRTQTGREEDKYEVDVAKTRPPRPADSGGIIEIVKLVYKEQGLAGFWRGFQMSTLLSLNPSITMGVLQMYRRLLGILKYTPTLSPKDLSVHAKNSIVNHNLRPWEAFFGGAISNSIAVSILYPLILGKKRLQISQAATMHDVMIDTYKGKNAPLTRNNTLPGENLAQLDAADDHKIGGIQALYQGYQLKIISGFLSQGVTFLVKGRIEQLVIAAYLARIRGATR</sequence>
<keyword evidence="7 8" id="KW-0472">Membrane</keyword>
<comment type="similarity">
    <text evidence="2 9">Belongs to the mitochondrial carrier (TC 2.A.29) family.</text>
</comment>
<keyword evidence="6" id="KW-1133">Transmembrane helix</keyword>
<dbReference type="InterPro" id="IPR018108">
    <property type="entry name" value="MCP_transmembrane"/>
</dbReference>